<name>A0AAN9LT54_CANGL</name>
<gene>
    <name evidence="1" type="ORF">VNO77_19741</name>
</gene>
<dbReference type="AlphaFoldDB" id="A0AAN9LT54"/>
<protein>
    <submittedName>
        <fullName evidence="1">Uncharacterized protein</fullName>
    </submittedName>
</protein>
<reference evidence="1 2" key="1">
    <citation type="submission" date="2024-01" db="EMBL/GenBank/DDBJ databases">
        <title>The genomes of 5 underutilized Papilionoideae crops provide insights into root nodulation and disease resistanc.</title>
        <authorList>
            <person name="Jiang F."/>
        </authorList>
    </citation>
    <scope>NUCLEOTIDE SEQUENCE [LARGE SCALE GENOMIC DNA]</scope>
    <source>
        <strain evidence="1">LVBAO_FW01</strain>
        <tissue evidence="1">Leaves</tissue>
    </source>
</reference>
<accession>A0AAN9LT54</accession>
<evidence type="ECO:0000313" key="1">
    <source>
        <dbReference type="EMBL" id="KAK7339098.1"/>
    </source>
</evidence>
<dbReference type="Proteomes" id="UP001367508">
    <property type="component" value="Unassembled WGS sequence"/>
</dbReference>
<dbReference type="EMBL" id="JAYMYQ010000004">
    <property type="protein sequence ID" value="KAK7339098.1"/>
    <property type="molecule type" value="Genomic_DNA"/>
</dbReference>
<proteinExistence type="predicted"/>
<organism evidence="1 2">
    <name type="scientific">Canavalia gladiata</name>
    <name type="common">Sword bean</name>
    <name type="synonym">Dolichos gladiatus</name>
    <dbReference type="NCBI Taxonomy" id="3824"/>
    <lineage>
        <taxon>Eukaryota</taxon>
        <taxon>Viridiplantae</taxon>
        <taxon>Streptophyta</taxon>
        <taxon>Embryophyta</taxon>
        <taxon>Tracheophyta</taxon>
        <taxon>Spermatophyta</taxon>
        <taxon>Magnoliopsida</taxon>
        <taxon>eudicotyledons</taxon>
        <taxon>Gunneridae</taxon>
        <taxon>Pentapetalae</taxon>
        <taxon>rosids</taxon>
        <taxon>fabids</taxon>
        <taxon>Fabales</taxon>
        <taxon>Fabaceae</taxon>
        <taxon>Papilionoideae</taxon>
        <taxon>50 kb inversion clade</taxon>
        <taxon>NPAAA clade</taxon>
        <taxon>indigoferoid/millettioid clade</taxon>
        <taxon>Phaseoleae</taxon>
        <taxon>Canavalia</taxon>
    </lineage>
</organism>
<evidence type="ECO:0000313" key="2">
    <source>
        <dbReference type="Proteomes" id="UP001367508"/>
    </source>
</evidence>
<keyword evidence="2" id="KW-1185">Reference proteome</keyword>
<comment type="caution">
    <text evidence="1">The sequence shown here is derived from an EMBL/GenBank/DDBJ whole genome shotgun (WGS) entry which is preliminary data.</text>
</comment>
<sequence length="148" mass="15822">MCGGPFDFVPLKCVAAPPTLIHSPELLAQCGRHVEQHLDEDKSYLMRTPQSQVRCAISERPPGRFVTFCPGSAIGGDGNLIHGCHGGSTVSFRLSRAIAPPAPANPNASLYVAWHLCTFRHLFGHLLVHPWGSVVGASSGSVLMQVTL</sequence>